<keyword evidence="3" id="KW-0732">Signal</keyword>
<dbReference type="InterPro" id="IPR008758">
    <property type="entry name" value="Peptidase_S28"/>
</dbReference>
<evidence type="ECO:0000256" key="4">
    <source>
        <dbReference type="ARBA" id="ARBA00022801"/>
    </source>
</evidence>
<comment type="similarity">
    <text evidence="1">Belongs to the peptidase S28 family.</text>
</comment>
<dbReference type="Gene3D" id="1.20.120.980">
    <property type="entry name" value="Serine carboxypeptidase S28, SKS domain"/>
    <property type="match status" value="1"/>
</dbReference>
<keyword evidence="4" id="KW-0378">Hydrolase</keyword>
<evidence type="ECO:0000313" key="6">
    <source>
        <dbReference type="Proteomes" id="UP000813463"/>
    </source>
</evidence>
<name>A0ABM3RS96_SPIOL</name>
<reference evidence="7" key="2">
    <citation type="submission" date="2025-08" db="UniProtKB">
        <authorList>
            <consortium name="RefSeq"/>
        </authorList>
    </citation>
    <scope>IDENTIFICATION</scope>
    <source>
        <tissue evidence="7">Leaf</tissue>
    </source>
</reference>
<dbReference type="GeneID" id="110789280"/>
<evidence type="ECO:0000256" key="1">
    <source>
        <dbReference type="ARBA" id="ARBA00011079"/>
    </source>
</evidence>
<keyword evidence="2" id="KW-0645">Protease</keyword>
<dbReference type="Gene3D" id="3.40.50.1820">
    <property type="entry name" value="alpha/beta hydrolase"/>
    <property type="match status" value="1"/>
</dbReference>
<protein>
    <recommendedName>
        <fullName evidence="8">Serine carboxypeptidase S28 family protein</fullName>
    </recommendedName>
</protein>
<dbReference type="Proteomes" id="UP000813463">
    <property type="component" value="Chromosome 4"/>
</dbReference>
<evidence type="ECO:0000313" key="7">
    <source>
        <dbReference type="RefSeq" id="XP_056698496.1"/>
    </source>
</evidence>
<evidence type="ECO:0000256" key="2">
    <source>
        <dbReference type="ARBA" id="ARBA00022670"/>
    </source>
</evidence>
<gene>
    <name evidence="7" type="primary">LOC110789280</name>
</gene>
<dbReference type="Pfam" id="PF05577">
    <property type="entry name" value="Peptidase_S28"/>
    <property type="match status" value="1"/>
</dbReference>
<dbReference type="PANTHER" id="PTHR11010:SF96">
    <property type="entry name" value="LYSOSOMAL PRO-X CARBOXYPEPTIDASE-LIKE ISOFORM X1"/>
    <property type="match status" value="1"/>
</dbReference>
<dbReference type="PANTHER" id="PTHR11010">
    <property type="entry name" value="PROTEASE S28 PRO-X CARBOXYPEPTIDASE-RELATED"/>
    <property type="match status" value="1"/>
</dbReference>
<reference evidence="6" key="1">
    <citation type="journal article" date="2021" name="Nat. Commun.">
        <title>Genomic analyses provide insights into spinach domestication and the genetic basis of agronomic traits.</title>
        <authorList>
            <person name="Cai X."/>
            <person name="Sun X."/>
            <person name="Xu C."/>
            <person name="Sun H."/>
            <person name="Wang X."/>
            <person name="Ge C."/>
            <person name="Zhang Z."/>
            <person name="Wang Q."/>
            <person name="Fei Z."/>
            <person name="Jiao C."/>
            <person name="Wang Q."/>
        </authorList>
    </citation>
    <scope>NUCLEOTIDE SEQUENCE [LARGE SCALE GENOMIC DNA]</scope>
    <source>
        <strain evidence="6">cv. Varoflay</strain>
    </source>
</reference>
<dbReference type="InterPro" id="IPR029058">
    <property type="entry name" value="AB_hydrolase_fold"/>
</dbReference>
<dbReference type="SUPFAM" id="SSF53474">
    <property type="entry name" value="alpha/beta-Hydrolases"/>
    <property type="match status" value="1"/>
</dbReference>
<dbReference type="InterPro" id="IPR042269">
    <property type="entry name" value="Ser_carbopepase_S28_SKS"/>
</dbReference>
<keyword evidence="5" id="KW-0325">Glycoprotein</keyword>
<accession>A0ABM3RS96</accession>
<dbReference type="RefSeq" id="XP_056698496.1">
    <property type="nucleotide sequence ID" value="XM_056842518.1"/>
</dbReference>
<evidence type="ECO:0000256" key="5">
    <source>
        <dbReference type="ARBA" id="ARBA00023180"/>
    </source>
</evidence>
<evidence type="ECO:0000256" key="3">
    <source>
        <dbReference type="ARBA" id="ARBA00022729"/>
    </source>
</evidence>
<organism evidence="6 7">
    <name type="scientific">Spinacia oleracea</name>
    <name type="common">Spinach</name>
    <dbReference type="NCBI Taxonomy" id="3562"/>
    <lineage>
        <taxon>Eukaryota</taxon>
        <taxon>Viridiplantae</taxon>
        <taxon>Streptophyta</taxon>
        <taxon>Embryophyta</taxon>
        <taxon>Tracheophyta</taxon>
        <taxon>Spermatophyta</taxon>
        <taxon>Magnoliopsida</taxon>
        <taxon>eudicotyledons</taxon>
        <taxon>Gunneridae</taxon>
        <taxon>Pentapetalae</taxon>
        <taxon>Caryophyllales</taxon>
        <taxon>Chenopodiaceae</taxon>
        <taxon>Chenopodioideae</taxon>
        <taxon>Anserineae</taxon>
        <taxon>Spinacia</taxon>
    </lineage>
</organism>
<sequence length="305" mass="34383">MSKIMFRQRYFLDRTNWAGTKSKNPLIVNFGGEYPVEGDLQNLGVINEAATKFGALVLYIEHRFYGMSVPFGSIDIALGDANVRECLNSEQALEDFPLIILGVRKKLFNQHTKIIVTGCSYAGMLAAWFRLKYPNIAIGALAASAPVFYFEPSIPSQWENEFCSIVSNDFKVVNEKCYQRIRKSWDIIDKISLQELEGSAHLADVFKSCSPFISAWDLKHSLLKYYSYSAQYNGHYNGGIGKVCDEIIRAPDDDVLGGIARSVLNGRPCYDLEYYMDTNTTTTSSVFENNAARAWDWQELVCSSI</sequence>
<keyword evidence="6" id="KW-1185">Reference proteome</keyword>
<evidence type="ECO:0008006" key="8">
    <source>
        <dbReference type="Google" id="ProtNLM"/>
    </source>
</evidence>
<proteinExistence type="inferred from homology"/>